<name>A0A511CPF3_9FLAO</name>
<comment type="caution">
    <text evidence="1">The sequence shown here is derived from an EMBL/GenBank/DDBJ whole genome shotgun (WGS) entry which is preliminary data.</text>
</comment>
<dbReference type="EMBL" id="BJVF01000010">
    <property type="protein sequence ID" value="GEL12218.1"/>
    <property type="molecule type" value="Genomic_DNA"/>
</dbReference>
<evidence type="ECO:0000313" key="1">
    <source>
        <dbReference type="EMBL" id="GEL12218.1"/>
    </source>
</evidence>
<proteinExistence type="predicted"/>
<evidence type="ECO:0000313" key="2">
    <source>
        <dbReference type="Proteomes" id="UP000321579"/>
    </source>
</evidence>
<reference evidence="1 2" key="1">
    <citation type="submission" date="2019-07" db="EMBL/GenBank/DDBJ databases">
        <title>Whole genome shotgun sequence of Flavobacterium glycines NBRC 105008.</title>
        <authorList>
            <person name="Hosoyama A."/>
            <person name="Uohara A."/>
            <person name="Ohji S."/>
            <person name="Ichikawa N."/>
        </authorList>
    </citation>
    <scope>NUCLEOTIDE SEQUENCE [LARGE SCALE GENOMIC DNA]</scope>
    <source>
        <strain evidence="1 2">NBRC 105008</strain>
    </source>
</reference>
<dbReference type="Proteomes" id="UP000321579">
    <property type="component" value="Unassembled WGS sequence"/>
</dbReference>
<protein>
    <submittedName>
        <fullName evidence="1">Uncharacterized protein</fullName>
    </submittedName>
</protein>
<gene>
    <name evidence="1" type="ORF">FGL01_29570</name>
</gene>
<sequence length="52" mass="6192">MDFVSQFVPLLGGKYMFSAVVESELDSELQFTNNKRLRRDKIILDMIWRLKL</sequence>
<organism evidence="1 2">
    <name type="scientific">Flavobacterium glycines</name>
    <dbReference type="NCBI Taxonomy" id="551990"/>
    <lineage>
        <taxon>Bacteria</taxon>
        <taxon>Pseudomonadati</taxon>
        <taxon>Bacteroidota</taxon>
        <taxon>Flavobacteriia</taxon>
        <taxon>Flavobacteriales</taxon>
        <taxon>Flavobacteriaceae</taxon>
        <taxon>Flavobacterium</taxon>
    </lineage>
</organism>
<accession>A0A511CPF3</accession>
<dbReference type="AlphaFoldDB" id="A0A511CPF3"/>